<accession>A0A1T3NTM7</accession>
<dbReference type="EMBL" id="MWQN01000001">
    <property type="protein sequence ID" value="OPC80138.1"/>
    <property type="molecule type" value="Genomic_DNA"/>
</dbReference>
<keyword evidence="1" id="KW-0805">Transcription regulation</keyword>
<reference evidence="5 6" key="1">
    <citation type="submission" date="2017-03" db="EMBL/GenBank/DDBJ databases">
        <title>Draft genome sequence of Streptomyces scabrisporus NF3, endophyte isolated from Amphipterygium adstringens.</title>
        <authorList>
            <person name="Vazquez M."/>
            <person name="Ceapa C.D."/>
            <person name="Rodriguez Luna D."/>
            <person name="Sanchez Esquivel S."/>
        </authorList>
    </citation>
    <scope>NUCLEOTIDE SEQUENCE [LARGE SCALE GENOMIC DNA]</scope>
    <source>
        <strain evidence="5 6">NF3</strain>
    </source>
</reference>
<proteinExistence type="predicted"/>
<dbReference type="CDD" id="cd01392">
    <property type="entry name" value="HTH_LacI"/>
    <property type="match status" value="1"/>
</dbReference>
<keyword evidence="6" id="KW-1185">Reference proteome</keyword>
<feature type="domain" description="HTH lacI-type" evidence="4">
    <location>
        <begin position="11"/>
        <end position="67"/>
    </location>
</feature>
<dbReference type="InterPro" id="IPR010982">
    <property type="entry name" value="Lambda_DNA-bd_dom_sf"/>
</dbReference>
<dbReference type="PROSITE" id="PS50932">
    <property type="entry name" value="HTH_LACI_2"/>
    <property type="match status" value="1"/>
</dbReference>
<evidence type="ECO:0000313" key="5">
    <source>
        <dbReference type="EMBL" id="OPC80138.1"/>
    </source>
</evidence>
<dbReference type="Proteomes" id="UP000190037">
    <property type="component" value="Unassembled WGS sequence"/>
</dbReference>
<sequence length="338" mass="36649">MSVPEAGAKPPTSSDVARLAGVSRSTVSYVLNSPPGVRVSAQTRERVMLAVRELGYAPSAPARSLRSGNSDVVLFPLPLQPMGQLLEAFIDELTEALNRHELSLLIHADRTSRGADAARQWAALRPLAVMAESNRLTGGAVDVLKRAGVRAIFAWGREEHPDVPTAIFDNRDTGRVAVRHLIDRGHRRLACLVPSGPLAFLGEERWAGAQAAAEDAGVSLRRVDVGYVREDVLAIVRRWQRESEPPTAVFAGNDDFALMIISALRECGWSVPDDMAVVGADDLPFCDLVWPRLTSVSMHTRTMGSGASDAITTLIRGRDYRPGGRMVVHPRVVVRESG</sequence>
<gene>
    <name evidence="5" type="ORF">B4N89_03500</name>
</gene>
<dbReference type="GO" id="GO:0000976">
    <property type="term" value="F:transcription cis-regulatory region binding"/>
    <property type="evidence" value="ECO:0007669"/>
    <property type="project" value="TreeGrafter"/>
</dbReference>
<name>A0A1T3NTM7_9ACTN</name>
<dbReference type="InterPro" id="IPR028082">
    <property type="entry name" value="Peripla_BP_I"/>
</dbReference>
<dbReference type="RefSeq" id="WP_078974402.1">
    <property type="nucleotide sequence ID" value="NZ_MWQN01000001.1"/>
</dbReference>
<dbReference type="Pfam" id="PF00356">
    <property type="entry name" value="LacI"/>
    <property type="match status" value="1"/>
</dbReference>
<dbReference type="SUPFAM" id="SSF53822">
    <property type="entry name" value="Periplasmic binding protein-like I"/>
    <property type="match status" value="1"/>
</dbReference>
<evidence type="ECO:0000313" key="6">
    <source>
        <dbReference type="Proteomes" id="UP000190037"/>
    </source>
</evidence>
<keyword evidence="3" id="KW-0804">Transcription</keyword>
<evidence type="ECO:0000256" key="2">
    <source>
        <dbReference type="ARBA" id="ARBA00023125"/>
    </source>
</evidence>
<evidence type="ECO:0000256" key="1">
    <source>
        <dbReference type="ARBA" id="ARBA00023015"/>
    </source>
</evidence>
<dbReference type="GO" id="GO:0003700">
    <property type="term" value="F:DNA-binding transcription factor activity"/>
    <property type="evidence" value="ECO:0007669"/>
    <property type="project" value="TreeGrafter"/>
</dbReference>
<dbReference type="SUPFAM" id="SSF47413">
    <property type="entry name" value="lambda repressor-like DNA-binding domains"/>
    <property type="match status" value="1"/>
</dbReference>
<dbReference type="OrthoDB" id="3288692at2"/>
<keyword evidence="2" id="KW-0238">DNA-binding</keyword>
<dbReference type="PANTHER" id="PTHR30146:SF153">
    <property type="entry name" value="LACTOSE OPERON REPRESSOR"/>
    <property type="match status" value="1"/>
</dbReference>
<dbReference type="SMART" id="SM00354">
    <property type="entry name" value="HTH_LACI"/>
    <property type="match status" value="1"/>
</dbReference>
<dbReference type="InterPro" id="IPR046335">
    <property type="entry name" value="LacI/GalR-like_sensor"/>
</dbReference>
<evidence type="ECO:0000259" key="4">
    <source>
        <dbReference type="PROSITE" id="PS50932"/>
    </source>
</evidence>
<comment type="caution">
    <text evidence="5">The sequence shown here is derived from an EMBL/GenBank/DDBJ whole genome shotgun (WGS) entry which is preliminary data.</text>
</comment>
<evidence type="ECO:0000256" key="3">
    <source>
        <dbReference type="ARBA" id="ARBA00023163"/>
    </source>
</evidence>
<protein>
    <recommendedName>
        <fullName evidence="4">HTH lacI-type domain-containing protein</fullName>
    </recommendedName>
</protein>
<dbReference type="CDD" id="cd06267">
    <property type="entry name" value="PBP1_LacI_sugar_binding-like"/>
    <property type="match status" value="1"/>
</dbReference>
<dbReference type="PANTHER" id="PTHR30146">
    <property type="entry name" value="LACI-RELATED TRANSCRIPTIONAL REPRESSOR"/>
    <property type="match status" value="1"/>
</dbReference>
<dbReference type="InterPro" id="IPR000843">
    <property type="entry name" value="HTH_LacI"/>
</dbReference>
<dbReference type="Pfam" id="PF13377">
    <property type="entry name" value="Peripla_BP_3"/>
    <property type="match status" value="1"/>
</dbReference>
<dbReference type="STRING" id="159449.B4N89_03500"/>
<dbReference type="Gene3D" id="3.40.50.2300">
    <property type="match status" value="2"/>
</dbReference>
<dbReference type="AlphaFoldDB" id="A0A1T3NTM7"/>
<dbReference type="Gene3D" id="1.10.260.40">
    <property type="entry name" value="lambda repressor-like DNA-binding domains"/>
    <property type="match status" value="1"/>
</dbReference>
<dbReference type="eggNOG" id="COG1609">
    <property type="taxonomic scope" value="Bacteria"/>
</dbReference>
<organism evidence="5 6">
    <name type="scientific">Embleya scabrispora</name>
    <dbReference type="NCBI Taxonomy" id="159449"/>
    <lineage>
        <taxon>Bacteria</taxon>
        <taxon>Bacillati</taxon>
        <taxon>Actinomycetota</taxon>
        <taxon>Actinomycetes</taxon>
        <taxon>Kitasatosporales</taxon>
        <taxon>Streptomycetaceae</taxon>
        <taxon>Embleya</taxon>
    </lineage>
</organism>